<dbReference type="PANTHER" id="PTHR31446">
    <property type="entry name" value="ACID PHOSPHATASE/VANADIUM-DEPENDENT HALOPEROXIDASE-RELATED PROTEIN"/>
    <property type="match status" value="1"/>
</dbReference>
<dbReference type="Pfam" id="PF02681">
    <property type="entry name" value="DUF212"/>
    <property type="match status" value="1"/>
</dbReference>
<keyword evidence="1" id="KW-1133">Transmembrane helix</keyword>
<sequence length="158" mass="17165">MLNRALTSALIGIGAAQFLKVPIHYAETGHWDWKKTIGSGDMPSSHSAAVTSLTTYIGMKNGLSSIDFGISSIFGIIVMYDAMGIRWQAGQTAIAVNDLYEQVEHFADKHPDINYKKQEKELKEMLGHMPIEVLGGAVLGVAVGALSYLVEKKSRNSP</sequence>
<protein>
    <submittedName>
        <fullName evidence="2">Divergent PAP2 family protein</fullName>
    </submittedName>
</protein>
<dbReference type="Proteomes" id="UP001597451">
    <property type="component" value="Unassembled WGS sequence"/>
</dbReference>
<feature type="transmembrane region" description="Helical" evidence="1">
    <location>
        <begin position="126"/>
        <end position="150"/>
    </location>
</feature>
<evidence type="ECO:0000313" key="3">
    <source>
        <dbReference type="Proteomes" id="UP001597451"/>
    </source>
</evidence>
<dbReference type="EMBL" id="JBHUMX010000041">
    <property type="protein sequence ID" value="MFD2629890.1"/>
    <property type="molecule type" value="Genomic_DNA"/>
</dbReference>
<dbReference type="PANTHER" id="PTHR31446:SF29">
    <property type="entry name" value="ACID PHOSPHATASE_VANADIUM-DEPENDENT HALOPEROXIDASE-RELATED PROTEIN"/>
    <property type="match status" value="1"/>
</dbReference>
<name>A0ABW5Q2T0_9BACI</name>
<reference evidence="3" key="1">
    <citation type="journal article" date="2019" name="Int. J. Syst. Evol. Microbiol.">
        <title>The Global Catalogue of Microorganisms (GCM) 10K type strain sequencing project: providing services to taxonomists for standard genome sequencing and annotation.</title>
        <authorList>
            <consortium name="The Broad Institute Genomics Platform"/>
            <consortium name="The Broad Institute Genome Sequencing Center for Infectious Disease"/>
            <person name="Wu L."/>
            <person name="Ma J."/>
        </authorList>
    </citation>
    <scope>NUCLEOTIDE SEQUENCE [LARGE SCALE GENOMIC DNA]</scope>
    <source>
        <strain evidence="3">TISTR 1858</strain>
    </source>
</reference>
<feature type="transmembrane region" description="Helical" evidence="1">
    <location>
        <begin position="62"/>
        <end position="80"/>
    </location>
</feature>
<dbReference type="InterPro" id="IPR003832">
    <property type="entry name" value="DUF212"/>
</dbReference>
<comment type="caution">
    <text evidence="2">The sequence shown here is derived from an EMBL/GenBank/DDBJ whole genome shotgun (WGS) entry which is preliminary data.</text>
</comment>
<dbReference type="RefSeq" id="WP_379562678.1">
    <property type="nucleotide sequence ID" value="NZ_CP085256.1"/>
</dbReference>
<keyword evidence="1" id="KW-0812">Transmembrane</keyword>
<evidence type="ECO:0000256" key="1">
    <source>
        <dbReference type="SAM" id="Phobius"/>
    </source>
</evidence>
<keyword evidence="1" id="KW-0472">Membrane</keyword>
<accession>A0ABW5Q2T0</accession>
<keyword evidence="3" id="KW-1185">Reference proteome</keyword>
<evidence type="ECO:0000313" key="2">
    <source>
        <dbReference type="EMBL" id="MFD2629890.1"/>
    </source>
</evidence>
<organism evidence="2 3">
    <name type="scientific">Oceanobacillus kapialis</name>
    <dbReference type="NCBI Taxonomy" id="481353"/>
    <lineage>
        <taxon>Bacteria</taxon>
        <taxon>Bacillati</taxon>
        <taxon>Bacillota</taxon>
        <taxon>Bacilli</taxon>
        <taxon>Bacillales</taxon>
        <taxon>Bacillaceae</taxon>
        <taxon>Oceanobacillus</taxon>
    </lineage>
</organism>
<proteinExistence type="predicted"/>
<gene>
    <name evidence="2" type="ORF">ACFSUN_13965</name>
</gene>